<reference evidence="6" key="1">
    <citation type="submission" date="2024-05" db="EMBL/GenBank/DDBJ databases">
        <authorList>
            <person name="Kim S."/>
            <person name="Heo J."/>
            <person name="Choi H."/>
            <person name="Choi Y."/>
            <person name="Kwon S.-W."/>
            <person name="Kim Y."/>
        </authorList>
    </citation>
    <scope>NUCLEOTIDE SEQUENCE</scope>
    <source>
        <strain evidence="6">KACC 23699</strain>
    </source>
</reference>
<dbReference type="InterPro" id="IPR051531">
    <property type="entry name" value="N-acetyltransferase"/>
</dbReference>
<feature type="domain" description="N-acetyltransferase" evidence="5">
    <location>
        <begin position="36"/>
        <end position="190"/>
    </location>
</feature>
<dbReference type="EC" id="2.-.-.-" evidence="6"/>
<keyword evidence="2" id="KW-0012">Acyltransferase</keyword>
<dbReference type="PANTHER" id="PTHR43792:SF8">
    <property type="entry name" value="[RIBOSOMAL PROTEIN US5]-ALANINE N-ACETYLTRANSFERASE"/>
    <property type="match status" value="1"/>
</dbReference>
<evidence type="ECO:0000259" key="5">
    <source>
        <dbReference type="PROSITE" id="PS51186"/>
    </source>
</evidence>
<dbReference type="Gene3D" id="3.40.630.30">
    <property type="match status" value="1"/>
</dbReference>
<dbReference type="GO" id="GO:0005737">
    <property type="term" value="C:cytoplasm"/>
    <property type="evidence" value="ECO:0007669"/>
    <property type="project" value="TreeGrafter"/>
</dbReference>
<dbReference type="GO" id="GO:0008999">
    <property type="term" value="F:protein-N-terminal-alanine acetyltransferase activity"/>
    <property type="evidence" value="ECO:0007669"/>
    <property type="project" value="TreeGrafter"/>
</dbReference>
<name>A0AAU7JWX1_9MICO</name>
<gene>
    <name evidence="6" type="ORF">ABEG17_05420</name>
</gene>
<dbReference type="InterPro" id="IPR016181">
    <property type="entry name" value="Acyl_CoA_acyltransferase"/>
</dbReference>
<dbReference type="PANTHER" id="PTHR43792">
    <property type="entry name" value="GNAT FAMILY, PUTATIVE (AFU_ORTHOLOGUE AFUA_3G00765)-RELATED-RELATED"/>
    <property type="match status" value="1"/>
</dbReference>
<evidence type="ECO:0000313" key="6">
    <source>
        <dbReference type="EMBL" id="XBO44783.1"/>
    </source>
</evidence>
<keyword evidence="1 6" id="KW-0808">Transferase</keyword>
<evidence type="ECO:0000256" key="1">
    <source>
        <dbReference type="ARBA" id="ARBA00022679"/>
    </source>
</evidence>
<dbReference type="Pfam" id="PF13302">
    <property type="entry name" value="Acetyltransf_3"/>
    <property type="match status" value="1"/>
</dbReference>
<dbReference type="AlphaFoldDB" id="A0AAU7JWX1"/>
<evidence type="ECO:0000256" key="3">
    <source>
        <dbReference type="ARBA" id="ARBA00038502"/>
    </source>
</evidence>
<organism evidence="6">
    <name type="scientific">Pedococcus sp. KACC 23699</name>
    <dbReference type="NCBI Taxonomy" id="3149228"/>
    <lineage>
        <taxon>Bacteria</taxon>
        <taxon>Bacillati</taxon>
        <taxon>Actinomycetota</taxon>
        <taxon>Actinomycetes</taxon>
        <taxon>Micrococcales</taxon>
        <taxon>Intrasporangiaceae</taxon>
        <taxon>Pedococcus</taxon>
    </lineage>
</organism>
<protein>
    <submittedName>
        <fullName evidence="6">GNAT family protein</fullName>
        <ecNumber evidence="6">2.-.-.-</ecNumber>
    </submittedName>
</protein>
<proteinExistence type="inferred from homology"/>
<evidence type="ECO:0000256" key="4">
    <source>
        <dbReference type="SAM" id="MobiDB-lite"/>
    </source>
</evidence>
<dbReference type="InterPro" id="IPR000182">
    <property type="entry name" value="GNAT_dom"/>
</dbReference>
<dbReference type="RefSeq" id="WP_406832267.1">
    <property type="nucleotide sequence ID" value="NZ_CP157483.1"/>
</dbReference>
<accession>A0AAU7JWX1</accession>
<dbReference type="PROSITE" id="PS51186">
    <property type="entry name" value="GNAT"/>
    <property type="match status" value="1"/>
</dbReference>
<evidence type="ECO:0000256" key="2">
    <source>
        <dbReference type="ARBA" id="ARBA00023315"/>
    </source>
</evidence>
<comment type="similarity">
    <text evidence="3">Belongs to the acetyltransferase family. RimJ subfamily.</text>
</comment>
<dbReference type="SUPFAM" id="SSF55729">
    <property type="entry name" value="Acyl-CoA N-acyltransferases (Nat)"/>
    <property type="match status" value="1"/>
</dbReference>
<dbReference type="EMBL" id="CP157483">
    <property type="protein sequence ID" value="XBO44783.1"/>
    <property type="molecule type" value="Genomic_DNA"/>
</dbReference>
<sequence>MAQLMAHWPVELHGRTVSGQDLVLDPLRRRDRKDWVRVRSVNREWLGPWEATAPENNPHPVSFASLVRHYNREGRSGRMMPFTIRTEGQIVGQVVLFGIAWGSLLSTSAGYWVDQGVAGRGIVPMALALAGDHAFGPMGLHRLEVNIRPENTNSLAVVRKLGFRDEGLRAAYLHIDGQWRDHRTFALTREDLGGSSLVERLHTNHTSHIGDTPPHLPEGPTHGT</sequence>
<feature type="region of interest" description="Disordered" evidence="4">
    <location>
        <begin position="204"/>
        <end position="224"/>
    </location>
</feature>